<reference evidence="1" key="1">
    <citation type="submission" date="2020-02" db="EMBL/GenBank/DDBJ databases">
        <authorList>
            <person name="Meier V. D."/>
        </authorList>
    </citation>
    <scope>NUCLEOTIDE SEQUENCE</scope>
    <source>
        <strain evidence="1">AVDCRST_MAG02</strain>
    </source>
</reference>
<name>A0A6J4R8U8_9ACTN</name>
<organism evidence="1">
    <name type="scientific">uncultured Rubrobacteraceae bacterium</name>
    <dbReference type="NCBI Taxonomy" id="349277"/>
    <lineage>
        <taxon>Bacteria</taxon>
        <taxon>Bacillati</taxon>
        <taxon>Actinomycetota</taxon>
        <taxon>Rubrobacteria</taxon>
        <taxon>Rubrobacterales</taxon>
        <taxon>Rubrobacteraceae</taxon>
        <taxon>environmental samples</taxon>
    </lineage>
</organism>
<protein>
    <submittedName>
        <fullName evidence="1">Uncharacterized protein</fullName>
    </submittedName>
</protein>
<proteinExistence type="predicted"/>
<dbReference type="AlphaFoldDB" id="A0A6J4R8U8"/>
<accession>A0A6J4R8U8</accession>
<dbReference type="EMBL" id="CADCVH010000099">
    <property type="protein sequence ID" value="CAA9467499.1"/>
    <property type="molecule type" value="Genomic_DNA"/>
</dbReference>
<evidence type="ECO:0000313" key="1">
    <source>
        <dbReference type="EMBL" id="CAA9467499.1"/>
    </source>
</evidence>
<gene>
    <name evidence="1" type="ORF">AVDCRST_MAG02-3284</name>
</gene>
<sequence length="62" mass="6736">MQTGERIVLACPNERCGERVVLTGRSGLWYGRGRPEIFSCGDCGGRLTLAARVVVGEGRGRR</sequence>